<reference evidence="1" key="1">
    <citation type="submission" date="2023-12" db="EMBL/GenBank/DDBJ databases">
        <authorList>
            <person name="Khan F."/>
            <person name="Alvi I.A."/>
        </authorList>
    </citation>
    <scope>NUCLEOTIDE SEQUENCE</scope>
</reference>
<evidence type="ECO:0008006" key="2">
    <source>
        <dbReference type="Google" id="ProtNLM"/>
    </source>
</evidence>
<proteinExistence type="predicted"/>
<name>A0AAU6NTU0_9CAUD</name>
<organism evidence="1">
    <name type="scientific">Escherichia phage 1-6af</name>
    <dbReference type="NCBI Taxonomy" id="3117707"/>
    <lineage>
        <taxon>Viruses</taxon>
        <taxon>Duplodnaviria</taxon>
        <taxon>Heunggongvirae</taxon>
        <taxon>Uroviricota</taxon>
        <taxon>Caudoviricetes</taxon>
        <taxon>Mktvariviridae</taxon>
        <taxon>Gordonclarkvirinae</taxon>
        <taxon>Kuravirus</taxon>
    </lineage>
</organism>
<evidence type="ECO:0000313" key="1">
    <source>
        <dbReference type="EMBL" id="WWY65983.1"/>
    </source>
</evidence>
<protein>
    <recommendedName>
        <fullName evidence="2">HNH nuclease domain-containing protein</fullName>
    </recommendedName>
</protein>
<accession>A0AAU6NTU0</accession>
<dbReference type="InterPro" id="IPR044925">
    <property type="entry name" value="His-Me_finger_sf"/>
</dbReference>
<sequence length="146" mass="17097">MEVVLKIELEYPFINDWRLGYLRTSKDGRRRVDLFNSNTDRTTISYARYLMSCHVGRYLTAEEEVDHVDQNPTNDEISNLQILSTNDHLKKTLENRPKGVVITLICSNCGTSFERRGNKVHKENQNHFCSRSCNGKYYWSKGFNNK</sequence>
<gene>
    <name evidence="1" type="ORF">16af_00099</name>
</gene>
<dbReference type="Gene3D" id="3.90.75.20">
    <property type="match status" value="1"/>
</dbReference>
<dbReference type="EMBL" id="OR983333">
    <property type="protein sequence ID" value="WWY65983.1"/>
    <property type="molecule type" value="Genomic_DNA"/>
</dbReference>
<dbReference type="SUPFAM" id="SSF54060">
    <property type="entry name" value="His-Me finger endonucleases"/>
    <property type="match status" value="1"/>
</dbReference>